<evidence type="ECO:0000313" key="10">
    <source>
        <dbReference type="Proteomes" id="UP001060164"/>
    </source>
</evidence>
<evidence type="ECO:0000313" key="9">
    <source>
        <dbReference type="EMBL" id="UWP61051.1"/>
    </source>
</evidence>
<comment type="similarity">
    <text evidence="7">Belongs to the binding-protein-dependent transport system permease family.</text>
</comment>
<evidence type="ECO:0000256" key="2">
    <source>
        <dbReference type="ARBA" id="ARBA00022448"/>
    </source>
</evidence>
<dbReference type="Gene3D" id="1.10.3720.10">
    <property type="entry name" value="MetI-like"/>
    <property type="match status" value="1"/>
</dbReference>
<organism evidence="9 10">
    <name type="scientific">Ruminococcus gauvreauii</name>
    <dbReference type="NCBI Taxonomy" id="438033"/>
    <lineage>
        <taxon>Bacteria</taxon>
        <taxon>Bacillati</taxon>
        <taxon>Bacillota</taxon>
        <taxon>Clostridia</taxon>
        <taxon>Eubacteriales</taxon>
        <taxon>Oscillospiraceae</taxon>
        <taxon>Ruminococcus</taxon>
    </lineage>
</organism>
<dbReference type="Pfam" id="PF00528">
    <property type="entry name" value="BPD_transp_1"/>
    <property type="match status" value="1"/>
</dbReference>
<dbReference type="CDD" id="cd06261">
    <property type="entry name" value="TM_PBP2"/>
    <property type="match status" value="1"/>
</dbReference>
<evidence type="ECO:0000256" key="7">
    <source>
        <dbReference type="RuleBase" id="RU363032"/>
    </source>
</evidence>
<dbReference type="PANTHER" id="PTHR43163">
    <property type="entry name" value="DIPEPTIDE TRANSPORT SYSTEM PERMEASE PROTEIN DPPB-RELATED"/>
    <property type="match status" value="1"/>
</dbReference>
<feature type="transmembrane region" description="Helical" evidence="7">
    <location>
        <begin position="9"/>
        <end position="30"/>
    </location>
</feature>
<gene>
    <name evidence="9" type="ORF">NQ502_08480</name>
</gene>
<feature type="transmembrane region" description="Helical" evidence="7">
    <location>
        <begin position="168"/>
        <end position="187"/>
    </location>
</feature>
<keyword evidence="3" id="KW-1003">Cell membrane</keyword>
<proteinExistence type="inferred from homology"/>
<keyword evidence="10" id="KW-1185">Reference proteome</keyword>
<dbReference type="InterPro" id="IPR000515">
    <property type="entry name" value="MetI-like"/>
</dbReference>
<dbReference type="InterPro" id="IPR035906">
    <property type="entry name" value="MetI-like_sf"/>
</dbReference>
<protein>
    <submittedName>
        <fullName evidence="9">ABC transporter permease</fullName>
    </submittedName>
</protein>
<sequence length="325" mass="36484">MVRYIIKRLLAMIPVLIGVSLLIFFLLYIAPGDPATVALGDSATKEELLQWRVDHGLEEPFFVQYAQYMWGIITRFDFGNSYITGKPVAESLVEAFPITIFLAFPVTVISMIIGMLLGILSANHRNSWIDAVARVGGMIGVSIPGFWLSLMLILLLAVKLKLLPVSGWYGLEYAVLPILSMSLYAIAMQMRMTRSCMLECQRQDYVTTARAKGQSERKITYHHVLRNALIPIVTSSGQHFGFMLGGSLVQEQIFTIPALGILMVTAINSRDYPQIRGSVLLLAFTYSIVNLLVDILYAYLDPRIKAQYMNEGRGKRHMKQRKAEV</sequence>
<evidence type="ECO:0000256" key="5">
    <source>
        <dbReference type="ARBA" id="ARBA00022989"/>
    </source>
</evidence>
<keyword evidence="4 7" id="KW-0812">Transmembrane</keyword>
<dbReference type="RefSeq" id="WP_028529577.1">
    <property type="nucleotide sequence ID" value="NZ_CABLBR010000028.1"/>
</dbReference>
<dbReference type="EMBL" id="CP102290">
    <property type="protein sequence ID" value="UWP61051.1"/>
    <property type="molecule type" value="Genomic_DNA"/>
</dbReference>
<evidence type="ECO:0000256" key="4">
    <source>
        <dbReference type="ARBA" id="ARBA00022692"/>
    </source>
</evidence>
<evidence type="ECO:0000259" key="8">
    <source>
        <dbReference type="PROSITE" id="PS50928"/>
    </source>
</evidence>
<evidence type="ECO:0000256" key="1">
    <source>
        <dbReference type="ARBA" id="ARBA00004651"/>
    </source>
</evidence>
<keyword evidence="2 7" id="KW-0813">Transport</keyword>
<feature type="transmembrane region" description="Helical" evidence="7">
    <location>
        <begin position="95"/>
        <end position="120"/>
    </location>
</feature>
<dbReference type="SUPFAM" id="SSF161098">
    <property type="entry name" value="MetI-like"/>
    <property type="match status" value="1"/>
</dbReference>
<dbReference type="Pfam" id="PF19300">
    <property type="entry name" value="BPD_transp_1_N"/>
    <property type="match status" value="1"/>
</dbReference>
<feature type="transmembrane region" description="Helical" evidence="7">
    <location>
        <begin position="279"/>
        <end position="300"/>
    </location>
</feature>
<dbReference type="InterPro" id="IPR045621">
    <property type="entry name" value="BPD_transp_1_N"/>
</dbReference>
<keyword evidence="6 7" id="KW-0472">Membrane</keyword>
<name>A0ABY5VLF6_9FIRM</name>
<accession>A0ABY5VLF6</accession>
<dbReference type="Proteomes" id="UP001060164">
    <property type="component" value="Chromosome"/>
</dbReference>
<evidence type="ECO:0000256" key="3">
    <source>
        <dbReference type="ARBA" id="ARBA00022475"/>
    </source>
</evidence>
<feature type="transmembrane region" description="Helical" evidence="7">
    <location>
        <begin position="132"/>
        <end position="156"/>
    </location>
</feature>
<dbReference type="PROSITE" id="PS50928">
    <property type="entry name" value="ABC_TM1"/>
    <property type="match status" value="1"/>
</dbReference>
<keyword evidence="5 7" id="KW-1133">Transmembrane helix</keyword>
<dbReference type="PANTHER" id="PTHR43163:SF6">
    <property type="entry name" value="DIPEPTIDE TRANSPORT SYSTEM PERMEASE PROTEIN DPPB-RELATED"/>
    <property type="match status" value="1"/>
</dbReference>
<comment type="subcellular location">
    <subcellularLocation>
        <location evidence="1 7">Cell membrane</location>
        <topology evidence="1 7">Multi-pass membrane protein</topology>
    </subcellularLocation>
</comment>
<evidence type="ECO:0000256" key="6">
    <source>
        <dbReference type="ARBA" id="ARBA00023136"/>
    </source>
</evidence>
<reference evidence="9" key="1">
    <citation type="journal article" date="2022" name="Cell">
        <title>Design, construction, and in vivo augmentation of a complex gut microbiome.</title>
        <authorList>
            <person name="Cheng A.G."/>
            <person name="Ho P.Y."/>
            <person name="Aranda-Diaz A."/>
            <person name="Jain S."/>
            <person name="Yu F.B."/>
            <person name="Meng X."/>
            <person name="Wang M."/>
            <person name="Iakiviak M."/>
            <person name="Nagashima K."/>
            <person name="Zhao A."/>
            <person name="Murugkar P."/>
            <person name="Patil A."/>
            <person name="Atabakhsh K."/>
            <person name="Weakley A."/>
            <person name="Yan J."/>
            <person name="Brumbaugh A.R."/>
            <person name="Higginbottom S."/>
            <person name="Dimas A."/>
            <person name="Shiver A.L."/>
            <person name="Deutschbauer A."/>
            <person name="Neff N."/>
            <person name="Sonnenburg J.L."/>
            <person name="Huang K.C."/>
            <person name="Fischbach M.A."/>
        </authorList>
    </citation>
    <scope>NUCLEOTIDE SEQUENCE</scope>
    <source>
        <strain evidence="9">DSM 19829</strain>
    </source>
</reference>
<feature type="domain" description="ABC transmembrane type-1" evidence="8">
    <location>
        <begin position="96"/>
        <end position="297"/>
    </location>
</feature>